<gene>
    <name evidence="1" type="ORF">P9850_08800</name>
</gene>
<evidence type="ECO:0000313" key="1">
    <source>
        <dbReference type="EMBL" id="MED5051946.1"/>
    </source>
</evidence>
<sequence>METTLAYLREALSNYLDYHNDIPSHIYHKLLEKPYANEEEFVRHLSQKEAAFLNHVLPYEIHYAMNEQDMKRAHQLNEVYEQLL</sequence>
<accession>A0ABD5IX48</accession>
<comment type="caution">
    <text evidence="1">The sequence shown here is derived from an EMBL/GenBank/DDBJ whole genome shotgun (WGS) entry which is preliminary data.</text>
</comment>
<name>A0ABD5IX48_9BACL</name>
<dbReference type="RefSeq" id="WP_066145358.1">
    <property type="nucleotide sequence ID" value="NZ_JACIDF010000002.1"/>
</dbReference>
<dbReference type="EMBL" id="JARTLI010000013">
    <property type="protein sequence ID" value="MED5051946.1"/>
    <property type="molecule type" value="Genomic_DNA"/>
</dbReference>
<protein>
    <submittedName>
        <fullName evidence="1">Sigma-G-dependent sporulation-specific acid-soluble spore protein CsgA</fullName>
    </submittedName>
</protein>
<dbReference type="Proteomes" id="UP001339962">
    <property type="component" value="Unassembled WGS sequence"/>
</dbReference>
<dbReference type="AlphaFoldDB" id="A0ABD5IX48"/>
<proteinExistence type="predicted"/>
<dbReference type="InterPro" id="IPR020255">
    <property type="entry name" value="CsgA"/>
</dbReference>
<reference evidence="1 2" key="1">
    <citation type="submission" date="2023-03" db="EMBL/GenBank/DDBJ databases">
        <title>Bacillus Genome Sequencing.</title>
        <authorList>
            <person name="Dunlap C."/>
        </authorList>
    </citation>
    <scope>NUCLEOTIDE SEQUENCE [LARGE SCALE GENOMIC DNA]</scope>
    <source>
        <strain evidence="1 2">NRS-38</strain>
    </source>
</reference>
<organism evidence="1 2">
    <name type="scientific">Anoxybacteroides rupiense</name>
    <dbReference type="NCBI Taxonomy" id="311460"/>
    <lineage>
        <taxon>Bacteria</taxon>
        <taxon>Bacillati</taxon>
        <taxon>Bacillota</taxon>
        <taxon>Bacilli</taxon>
        <taxon>Bacillales</taxon>
        <taxon>Anoxybacillaceae</taxon>
        <taxon>Anoxybacteroides</taxon>
    </lineage>
</organism>
<evidence type="ECO:0000313" key="2">
    <source>
        <dbReference type="Proteomes" id="UP001339962"/>
    </source>
</evidence>
<dbReference type="Pfam" id="PF17334">
    <property type="entry name" value="CsgA"/>
    <property type="match status" value="1"/>
</dbReference>